<evidence type="ECO:0000313" key="1">
    <source>
        <dbReference type="EMBL" id="MDC5738617.1"/>
    </source>
</evidence>
<keyword evidence="2" id="KW-1185">Reference proteome</keyword>
<dbReference type="Pfam" id="PF04985">
    <property type="entry name" value="Phage_tube"/>
    <property type="match status" value="1"/>
</dbReference>
<protein>
    <submittedName>
        <fullName evidence="1">Phage major tail tube protein</fullName>
    </submittedName>
</protein>
<dbReference type="Proteomes" id="UP001150001">
    <property type="component" value="Unassembled WGS sequence"/>
</dbReference>
<proteinExistence type="predicted"/>
<evidence type="ECO:0000313" key="2">
    <source>
        <dbReference type="Proteomes" id="UP001150001"/>
    </source>
</evidence>
<accession>A0ABT5GPK3</accession>
<dbReference type="RefSeq" id="WP_272236611.1">
    <property type="nucleotide sequence ID" value="NZ_JAPFIQ010000013.1"/>
</dbReference>
<name>A0ABT5GPK3_9VIBR</name>
<comment type="caution">
    <text evidence="1">The sequence shown here is derived from an EMBL/GenBank/DDBJ whole genome shotgun (WGS) entry which is preliminary data.</text>
</comment>
<dbReference type="EMBL" id="JAPFIT010000005">
    <property type="protein sequence ID" value="MDC5738617.1"/>
    <property type="molecule type" value="Genomic_DNA"/>
</dbReference>
<reference evidence="1" key="1">
    <citation type="submission" date="2022-11" db="EMBL/GenBank/DDBJ databases">
        <title>Role of the vibriolysin VemA secreted by the emergent pathogen Vibrio europaeus in the colonization of Manila clam mucus.</title>
        <authorList>
            <person name="Martinez C."/>
            <person name="Rodriguez S."/>
            <person name="Vences A."/>
            <person name="Barja J.L."/>
            <person name="Toranzo A.E."/>
            <person name="Dubert J."/>
        </authorList>
    </citation>
    <scope>NUCLEOTIDE SEQUENCE</scope>
    <source>
        <strain evidence="1">3454</strain>
    </source>
</reference>
<gene>
    <name evidence="1" type="ORF">OPW20_01000</name>
</gene>
<dbReference type="InterPro" id="IPR006498">
    <property type="entry name" value="Tail_tube"/>
</dbReference>
<sequence length="174" mass="18947">MHQHMVLLQRTALINGIPVKLEITELQEPKIEKVMASIEGGGFGKREVWVGMEAMTDAKFTLKGATPELVANLGLHKGQKVPVNILDSMEDGRGTEYKVEHNWEGILKSAAETGAKATGGDSALSSRELVFAALDEAEKIVNGKVEYQCNALTDEYDLGDGDVMVNHRRNTGQP</sequence>
<organism evidence="1 2">
    <name type="scientific">Vibrio europaeus</name>
    <dbReference type="NCBI Taxonomy" id="300876"/>
    <lineage>
        <taxon>Bacteria</taxon>
        <taxon>Pseudomonadati</taxon>
        <taxon>Pseudomonadota</taxon>
        <taxon>Gammaproteobacteria</taxon>
        <taxon>Vibrionales</taxon>
        <taxon>Vibrionaceae</taxon>
        <taxon>Vibrio</taxon>
        <taxon>Vibrio oreintalis group</taxon>
    </lineage>
</organism>